<evidence type="ECO:0000256" key="1">
    <source>
        <dbReference type="ARBA" id="ARBA00023242"/>
    </source>
</evidence>
<proteinExistence type="predicted"/>
<feature type="compositionally biased region" description="Polar residues" evidence="2">
    <location>
        <begin position="1"/>
        <end position="11"/>
    </location>
</feature>
<feature type="region of interest" description="Disordered" evidence="2">
    <location>
        <begin position="828"/>
        <end position="871"/>
    </location>
</feature>
<dbReference type="PROSITE" id="PS50048">
    <property type="entry name" value="ZN2_CY6_FUNGAL_2"/>
    <property type="match status" value="1"/>
</dbReference>
<gene>
    <name evidence="4" type="ORF">C2S_14362</name>
</gene>
<feature type="region of interest" description="Disordered" evidence="2">
    <location>
        <begin position="185"/>
        <end position="216"/>
    </location>
</feature>
<dbReference type="SUPFAM" id="SSF57701">
    <property type="entry name" value="Zn2/Cys6 DNA-binding domain"/>
    <property type="match status" value="1"/>
</dbReference>
<dbReference type="InterPro" id="IPR036864">
    <property type="entry name" value="Zn2-C6_fun-type_DNA-bd_sf"/>
</dbReference>
<feature type="compositionally biased region" description="Polar residues" evidence="2">
    <location>
        <begin position="95"/>
        <end position="114"/>
    </location>
</feature>
<dbReference type="InterPro" id="IPR001138">
    <property type="entry name" value="Zn2Cys6_DnaBD"/>
</dbReference>
<dbReference type="CDD" id="cd00067">
    <property type="entry name" value="GAL4"/>
    <property type="match status" value="1"/>
</dbReference>
<dbReference type="SMART" id="SM00066">
    <property type="entry name" value="GAL4"/>
    <property type="match status" value="1"/>
</dbReference>
<dbReference type="EMBL" id="CABFJX010000041">
    <property type="protein sequence ID" value="VTT60177.1"/>
    <property type="molecule type" value="Genomic_DNA"/>
</dbReference>
<evidence type="ECO:0000256" key="2">
    <source>
        <dbReference type="SAM" id="MobiDB-lite"/>
    </source>
</evidence>
<feature type="domain" description="Zn(2)-C6 fungal-type" evidence="3">
    <location>
        <begin position="32"/>
        <end position="64"/>
    </location>
</feature>
<feature type="compositionally biased region" description="Pro residues" evidence="2">
    <location>
        <begin position="837"/>
        <end position="863"/>
    </location>
</feature>
<feature type="compositionally biased region" description="Polar residues" evidence="2">
    <location>
        <begin position="204"/>
        <end position="216"/>
    </location>
</feature>
<feature type="region of interest" description="Disordered" evidence="2">
    <location>
        <begin position="1"/>
        <end position="23"/>
    </location>
</feature>
<protein>
    <recommendedName>
        <fullName evidence="3">Zn(2)-C6 fungal-type domain-containing protein</fullName>
    </recommendedName>
</protein>
<dbReference type="Gene3D" id="4.10.240.10">
    <property type="entry name" value="Zn(2)-C6 fungal-type DNA-binding domain"/>
    <property type="match status" value="1"/>
</dbReference>
<dbReference type="PANTHER" id="PTHR31644">
    <property type="entry name" value="TRANSCRIPTIONAL ACTIVATOR ARO80-RELATED"/>
    <property type="match status" value="1"/>
</dbReference>
<sequence>MDADAQTQPTLPDNDGPSRRRRVRDFRRGYHACELCRKKKIRCIVDKPGASCLRCQREVKECVFSDERSHRKRNKTVDRRGSSEQAADSEHGITMASTSSAQANMSQDTFTEEPSQMLDDSNDLTFPGMSISVRSGLPDHQQQAVMNEASPSISSTGPAGEITTTLVSNGNDALRLLYQPAIEHANKDGASPSNQGPMTRHTQHPTAGTSSPRTTASVIASGPNLTSPISLSPLTVWRAFRFVRMGWFTAEEAVNYVDLFRQNLAPLSPVSRGFDLSHEKHYKLITQEPLLCCVILMISSRYHVLSGHGGLARSTIVHHRLWEHCQHLVMRIIFGQEKRSKAKTRTRGSIEALLLIIEWHPQAIHLPPASDGWDSSTLLTDFDPRDDQFDNQADTTDDNEAQWLRDVILPAKTSDRMSWMLLGCVQSLALELGLCDDGERGDTSTKPPGFKAEQTRLRDLLYIFLEQQSSRLGCPSMMPTSVSRFMSESSRRDVQGDSAIVAAWLDLTNLTRTIIDVLCPSATGIRDILSSSRYVNIIKHFQKQLAGWKTTHLSHENLCSHAYEDLTIEYNYLRAFMNSFGIQAAVDRVLGRGPPNFIDTDVLQSSITATDYSFIKEVIDSSCQALESVSRLFEAGKLRYCPVRVFLRIIMVSIFLLKALSLGIRTTDLETSLGILERSIRALRDSNLDEMHLASRYGELLDMHLEKYRQSLVPTTIPQGIRAVDQTSQWTFDTSVPPVDDSLGDLSMPAVDDWLALPFDPSMAPFGFATDDPDPVMYMPVYRFQSRVRNVAQRPLSESSRLNLLSEGVASTVMSNYPNYYPPPGHPAGAKTYHPSPMDPPYYEAPPHAPPPGYQQPIYPPQPGSSGIQGPPNYYTRVGFTRLPAKFHVWNVVTSSGASCLELGPQLKGPLAYSAKMFSSNRLKIKEGPYASENLPICTIESRHMFSSKSTITFDGFQANFVETSVFNDGATWPFDVEVNGSSQGWQWRRKKTQKQSTVGQIVEAFSDSDFGSWELVPGLGQSWPMATFEATGGNTFEDNAALGVFEFHGPAAIGQLGDIFVNVSIAILLRIISQHYISRIAALAGS</sequence>
<dbReference type="GO" id="GO:0009074">
    <property type="term" value="P:aromatic amino acid family catabolic process"/>
    <property type="evidence" value="ECO:0007669"/>
    <property type="project" value="TreeGrafter"/>
</dbReference>
<feature type="region of interest" description="Disordered" evidence="2">
    <location>
        <begin position="67"/>
        <end position="140"/>
    </location>
</feature>
<comment type="caution">
    <text evidence="4">The sequence shown here is derived from an EMBL/GenBank/DDBJ whole genome shotgun (WGS) entry which is preliminary data.</text>
</comment>
<evidence type="ECO:0000313" key="5">
    <source>
        <dbReference type="Proteomes" id="UP000760494"/>
    </source>
</evidence>
<dbReference type="GO" id="GO:0005634">
    <property type="term" value="C:nucleus"/>
    <property type="evidence" value="ECO:0007669"/>
    <property type="project" value="TreeGrafter"/>
</dbReference>
<dbReference type="Pfam" id="PF00172">
    <property type="entry name" value="Zn_clus"/>
    <property type="match status" value="1"/>
</dbReference>
<accession>A0A9Q9U850</accession>
<dbReference type="InterPro" id="IPR052780">
    <property type="entry name" value="AAA_Catabolism_Regulators"/>
</dbReference>
<dbReference type="AlphaFoldDB" id="A0A9Q9U850"/>
<dbReference type="GO" id="GO:0045944">
    <property type="term" value="P:positive regulation of transcription by RNA polymerase II"/>
    <property type="evidence" value="ECO:0007669"/>
    <property type="project" value="TreeGrafter"/>
</dbReference>
<organism evidence="4 5">
    <name type="scientific">Fusarium fujikuroi</name>
    <name type="common">Bakanae and foot rot disease fungus</name>
    <name type="synonym">Gibberella fujikuroi</name>
    <dbReference type="NCBI Taxonomy" id="5127"/>
    <lineage>
        <taxon>Eukaryota</taxon>
        <taxon>Fungi</taxon>
        <taxon>Dikarya</taxon>
        <taxon>Ascomycota</taxon>
        <taxon>Pezizomycotina</taxon>
        <taxon>Sordariomycetes</taxon>
        <taxon>Hypocreomycetidae</taxon>
        <taxon>Hypocreales</taxon>
        <taxon>Nectriaceae</taxon>
        <taxon>Fusarium</taxon>
        <taxon>Fusarium fujikuroi species complex</taxon>
    </lineage>
</organism>
<name>A0A9Q9U850_FUSFU</name>
<dbReference type="CDD" id="cd12148">
    <property type="entry name" value="fungal_TF_MHR"/>
    <property type="match status" value="1"/>
</dbReference>
<dbReference type="Proteomes" id="UP000760494">
    <property type="component" value="Unassembled WGS sequence"/>
</dbReference>
<dbReference type="GO" id="GO:0008270">
    <property type="term" value="F:zinc ion binding"/>
    <property type="evidence" value="ECO:0007669"/>
    <property type="project" value="InterPro"/>
</dbReference>
<evidence type="ECO:0000259" key="3">
    <source>
        <dbReference type="PROSITE" id="PS50048"/>
    </source>
</evidence>
<evidence type="ECO:0000313" key="4">
    <source>
        <dbReference type="EMBL" id="VTT60177.1"/>
    </source>
</evidence>
<dbReference type="GO" id="GO:0000981">
    <property type="term" value="F:DNA-binding transcription factor activity, RNA polymerase II-specific"/>
    <property type="evidence" value="ECO:0007669"/>
    <property type="project" value="InterPro"/>
</dbReference>
<reference evidence="4" key="1">
    <citation type="submission" date="2019-05" db="EMBL/GenBank/DDBJ databases">
        <authorList>
            <person name="Piombo E."/>
        </authorList>
    </citation>
    <scope>NUCLEOTIDE SEQUENCE</scope>
    <source>
        <strain evidence="4">C2S</strain>
    </source>
</reference>
<feature type="compositionally biased region" description="Basic and acidic residues" evidence="2">
    <location>
        <begin position="67"/>
        <end position="82"/>
    </location>
</feature>
<keyword evidence="1" id="KW-0539">Nucleus</keyword>
<dbReference type="PROSITE" id="PS00463">
    <property type="entry name" value="ZN2_CY6_FUNGAL_1"/>
    <property type="match status" value="1"/>
</dbReference>
<dbReference type="PANTHER" id="PTHR31644:SF3">
    <property type="entry name" value="ZN(II)2CYS6 TRANSCRIPTION FACTOR (EUROFUNG)"/>
    <property type="match status" value="1"/>
</dbReference>